<sequence length="966" mass="104974">MKAIVCICLLGLITLALADIECGLTAYEIRKTDPAGNKIAGGWYATPHSLPYQVKLFVEKRDGPKGCGGVIIQLKPGNGSDAILTAAHCVHEETLRRPVSADKIDVVSGAHDLENNFEESQRKIPVKNFVVHPDYNSRSLVADIALLKLKEKIPYTDKTRPACLPQKDDEPIPKELCYASGWGAHFSGGDMGTVLKMAAIPIQPDDKCHLEGGLETKFCAGGGPGGHGTCQGDSGGPLTCERNGRLVVFGLSSAITGFCGQFKKVGTFTKVSAFLDWIRKTDKELDTAKDMSNGKVAVNLGQPLDSDETTDAKQTGKVTEPFPCGLSAFPMKKKGIPSNKVSGGWETRPNSVPYQVKLIVSKSDMEAGCGGTLIQFKPGNGTTWVLTAAHCIYDTNRRRVVVPQKIEVFLGAHNVYNPDEETQKKVPVKNVIMQQQYNDKTLKNDMALLQLKETVFYTTTTRPACLPKPGEEPLPTTLCWVVGWGAEMSYGPPSPILNVAKVDVWSNESCPTNSTVSICIGGKKDRSGSCQGDSGGPLLCEYNNRMVIFGVSSSIAGFCGQLNKPSLYTRVTFYLDWLAESSKNAGDISESGSSIGGGSEVSKPNKAKDDFAVPPYGQMNLTPKVSNVPSQPAFPGSRFMTPLPSPKRPATSRFYTPPSSYFVYKPPNVLSSKLLKSAVNPTWAASGANINQNARHSIITTMANFVQHHPQINVLAYSDDPPNLPPRNEKSKTKGVLLVHSAADEAAWFVHTVPNFLAYLSAYSWPPEETAKGHMFLCVSFSKAQLNSVGKAIRHQEPYIYVNNLPAAILNQHMELSNLVNGVDVRVTPFLGHEKFVSKREQVETNIQAFGKHSKSFADMYARVLRNRFAASIRIWAPADARSKSICKGQYQLRKIASPMQFDGVQVSREADSAKWALVEGKNIVCFTTNDYKATEKQTPGAAVCLENAGVYNAFLTAASNVEPCN</sequence>
<name>A0A0V1M766_9BILA</name>
<reference evidence="8 9" key="1">
    <citation type="submission" date="2015-01" db="EMBL/GenBank/DDBJ databases">
        <title>Evolution of Trichinella species and genotypes.</title>
        <authorList>
            <person name="Korhonen P.K."/>
            <person name="Edoardo P."/>
            <person name="Giuseppe L.R."/>
            <person name="Gasser R.B."/>
        </authorList>
    </citation>
    <scope>NUCLEOTIDE SEQUENCE [LARGE SCALE GENOMIC DNA]</scope>
    <source>
        <strain evidence="8">ISS1980</strain>
    </source>
</reference>
<dbReference type="PROSITE" id="PS00135">
    <property type="entry name" value="TRYPSIN_SER"/>
    <property type="match status" value="2"/>
</dbReference>
<dbReference type="Proteomes" id="UP000054843">
    <property type="component" value="Unassembled WGS sequence"/>
</dbReference>
<comment type="similarity">
    <text evidence="1">Belongs to the DNase II family.</text>
</comment>
<feature type="chain" id="PRO_5006882302" evidence="6">
    <location>
        <begin position="19"/>
        <end position="966"/>
    </location>
</feature>
<evidence type="ECO:0000256" key="2">
    <source>
        <dbReference type="ARBA" id="ARBA00022801"/>
    </source>
</evidence>
<organism evidence="8 9">
    <name type="scientific">Trichinella papuae</name>
    <dbReference type="NCBI Taxonomy" id="268474"/>
    <lineage>
        <taxon>Eukaryota</taxon>
        <taxon>Metazoa</taxon>
        <taxon>Ecdysozoa</taxon>
        <taxon>Nematoda</taxon>
        <taxon>Enoplea</taxon>
        <taxon>Dorylaimia</taxon>
        <taxon>Trichinellida</taxon>
        <taxon>Trichinellidae</taxon>
        <taxon>Trichinella</taxon>
    </lineage>
</organism>
<dbReference type="InterPro" id="IPR009003">
    <property type="entry name" value="Peptidase_S1_PA"/>
</dbReference>
<dbReference type="Pfam" id="PF03265">
    <property type="entry name" value="DNase_II"/>
    <property type="match status" value="1"/>
</dbReference>
<dbReference type="InterPro" id="IPR004947">
    <property type="entry name" value="DNase_II"/>
</dbReference>
<dbReference type="STRING" id="268474.A0A0V1M766"/>
<dbReference type="InterPro" id="IPR001314">
    <property type="entry name" value="Peptidase_S1A"/>
</dbReference>
<dbReference type="PRINTS" id="PR00722">
    <property type="entry name" value="CHYMOTRYPSIN"/>
</dbReference>
<evidence type="ECO:0000313" key="8">
    <source>
        <dbReference type="EMBL" id="KRZ67218.1"/>
    </source>
</evidence>
<dbReference type="PROSITE" id="PS50240">
    <property type="entry name" value="TRYPSIN_DOM"/>
    <property type="match status" value="2"/>
</dbReference>
<feature type="region of interest" description="Disordered" evidence="5">
    <location>
        <begin position="585"/>
        <end position="609"/>
    </location>
</feature>
<keyword evidence="9" id="KW-1185">Reference proteome</keyword>
<keyword evidence="4" id="KW-0720">Serine protease</keyword>
<accession>A0A0V1M766</accession>
<evidence type="ECO:0000256" key="3">
    <source>
        <dbReference type="ARBA" id="ARBA00023157"/>
    </source>
</evidence>
<keyword evidence="3" id="KW-1015">Disulfide bond</keyword>
<evidence type="ECO:0000313" key="9">
    <source>
        <dbReference type="Proteomes" id="UP000054843"/>
    </source>
</evidence>
<keyword evidence="2 4" id="KW-0378">Hydrolase</keyword>
<feature type="signal peptide" evidence="6">
    <location>
        <begin position="1"/>
        <end position="18"/>
    </location>
</feature>
<dbReference type="InterPro" id="IPR043504">
    <property type="entry name" value="Peptidase_S1_PA_chymotrypsin"/>
</dbReference>
<proteinExistence type="inferred from homology"/>
<evidence type="ECO:0000256" key="5">
    <source>
        <dbReference type="SAM" id="MobiDB-lite"/>
    </source>
</evidence>
<evidence type="ECO:0000256" key="4">
    <source>
        <dbReference type="RuleBase" id="RU363034"/>
    </source>
</evidence>
<dbReference type="InterPro" id="IPR018114">
    <property type="entry name" value="TRYPSIN_HIS"/>
</dbReference>
<dbReference type="PANTHER" id="PTHR24252:SF7">
    <property type="entry name" value="HYALIN"/>
    <property type="match status" value="1"/>
</dbReference>
<protein>
    <submittedName>
        <fullName evidence="8">Transmembrane protease serine 9</fullName>
    </submittedName>
</protein>
<dbReference type="GO" id="GO:0004252">
    <property type="term" value="F:serine-type endopeptidase activity"/>
    <property type="evidence" value="ECO:0007669"/>
    <property type="project" value="InterPro"/>
</dbReference>
<comment type="caution">
    <text evidence="8">The sequence shown here is derived from an EMBL/GenBank/DDBJ whole genome shotgun (WGS) entry which is preliminary data.</text>
</comment>
<keyword evidence="6" id="KW-0732">Signal</keyword>
<evidence type="ECO:0000256" key="1">
    <source>
        <dbReference type="ARBA" id="ARBA00007527"/>
    </source>
</evidence>
<dbReference type="FunFam" id="2.40.10.10:FF:000068">
    <property type="entry name" value="transmembrane protease serine 2"/>
    <property type="match status" value="2"/>
</dbReference>
<dbReference type="AlphaFoldDB" id="A0A0V1M766"/>
<dbReference type="SMART" id="SM00020">
    <property type="entry name" value="Tryp_SPc"/>
    <property type="match status" value="2"/>
</dbReference>
<feature type="region of interest" description="Disordered" evidence="5">
    <location>
        <begin position="298"/>
        <end position="317"/>
    </location>
</feature>
<feature type="domain" description="Peptidase S1" evidence="7">
    <location>
        <begin position="39"/>
        <end position="283"/>
    </location>
</feature>
<feature type="domain" description="Peptidase S1" evidence="7">
    <location>
        <begin position="341"/>
        <end position="583"/>
    </location>
</feature>
<dbReference type="InterPro" id="IPR001254">
    <property type="entry name" value="Trypsin_dom"/>
</dbReference>
<dbReference type="SUPFAM" id="SSF50494">
    <property type="entry name" value="Trypsin-like serine proteases"/>
    <property type="match status" value="2"/>
</dbReference>
<dbReference type="CDD" id="cd00190">
    <property type="entry name" value="Tryp_SPc"/>
    <property type="match status" value="2"/>
</dbReference>
<dbReference type="Gene3D" id="2.40.10.10">
    <property type="entry name" value="Trypsin-like serine proteases"/>
    <property type="match status" value="2"/>
</dbReference>
<keyword evidence="8" id="KW-0812">Transmembrane</keyword>
<dbReference type="GO" id="GO:0004531">
    <property type="term" value="F:deoxyribonuclease II activity"/>
    <property type="evidence" value="ECO:0007669"/>
    <property type="project" value="InterPro"/>
</dbReference>
<evidence type="ECO:0000259" key="7">
    <source>
        <dbReference type="PROSITE" id="PS50240"/>
    </source>
</evidence>
<dbReference type="GO" id="GO:0006508">
    <property type="term" value="P:proteolysis"/>
    <property type="evidence" value="ECO:0007669"/>
    <property type="project" value="UniProtKB-KW"/>
</dbReference>
<keyword evidence="4 8" id="KW-0645">Protease</keyword>
<dbReference type="Pfam" id="PF00089">
    <property type="entry name" value="Trypsin"/>
    <property type="match status" value="2"/>
</dbReference>
<keyword evidence="8" id="KW-0472">Membrane</keyword>
<evidence type="ECO:0000256" key="6">
    <source>
        <dbReference type="SAM" id="SignalP"/>
    </source>
</evidence>
<dbReference type="InterPro" id="IPR033116">
    <property type="entry name" value="TRYPSIN_SER"/>
</dbReference>
<dbReference type="PANTHER" id="PTHR24252">
    <property type="entry name" value="ACROSIN-RELATED"/>
    <property type="match status" value="1"/>
</dbReference>
<dbReference type="PROSITE" id="PS00134">
    <property type="entry name" value="TRYPSIN_HIS"/>
    <property type="match status" value="2"/>
</dbReference>
<gene>
    <name evidence="8" type="primary">Tmprss9</name>
    <name evidence="8" type="ORF">T10_1838</name>
</gene>
<dbReference type="EMBL" id="JYDO01000205">
    <property type="protein sequence ID" value="KRZ67218.1"/>
    <property type="molecule type" value="Genomic_DNA"/>
</dbReference>